<sequence>MFTQGKSDQPTVVLPPGRTQGPYQLAEDADQDKSLSDDKTNSFADSAIRSKFVRKVYLILSIQLGFTTIFNIPFLYMDDVQEFIYDYSWVVFVALSVFVVPYFMLVCCESTRRSFPTNMILLLIMTVGMAGVCGFVTGKLDTEVVFYAFLLTVVVTLSITILAIFCPFDFTSCTMVMCVVFIVLIVFAMIALVIIIVTHSRIMNLIYAGICVILFSLFLIFDTQAIIGGRRISLSPDEYILGAIQIYVDIIEIFLNFLELIGACTEND</sequence>
<organism evidence="7">
    <name type="scientific">Cuerna arida</name>
    <dbReference type="NCBI Taxonomy" id="1464854"/>
    <lineage>
        <taxon>Eukaryota</taxon>
        <taxon>Metazoa</taxon>
        <taxon>Ecdysozoa</taxon>
        <taxon>Arthropoda</taxon>
        <taxon>Hexapoda</taxon>
        <taxon>Insecta</taxon>
        <taxon>Pterygota</taxon>
        <taxon>Neoptera</taxon>
        <taxon>Paraneoptera</taxon>
        <taxon>Hemiptera</taxon>
        <taxon>Auchenorrhyncha</taxon>
        <taxon>Membracoidea</taxon>
        <taxon>Cicadellidae</taxon>
        <taxon>Cicadellinae</taxon>
        <taxon>Proconiini</taxon>
        <taxon>Cuerna</taxon>
    </lineage>
</organism>
<feature type="transmembrane region" description="Helical" evidence="5">
    <location>
        <begin position="89"/>
        <end position="108"/>
    </location>
</feature>
<feature type="transmembrane region" description="Helical" evidence="5">
    <location>
        <begin position="144"/>
        <end position="168"/>
    </location>
</feature>
<dbReference type="EMBL" id="GECZ01006637">
    <property type="protein sequence ID" value="JAS63132.1"/>
    <property type="molecule type" value="Transcribed_RNA"/>
</dbReference>
<evidence type="ECO:0000256" key="2">
    <source>
        <dbReference type="ARBA" id="ARBA00022692"/>
    </source>
</evidence>
<proteinExistence type="inferred from homology"/>
<comment type="similarity">
    <text evidence="5">Belongs to the BI1 family.</text>
</comment>
<dbReference type="GO" id="GO:0005783">
    <property type="term" value="C:endoplasmic reticulum"/>
    <property type="evidence" value="ECO:0007669"/>
    <property type="project" value="TreeGrafter"/>
</dbReference>
<dbReference type="PANTHER" id="PTHR23291">
    <property type="entry name" value="BAX INHIBITOR-RELATED"/>
    <property type="match status" value="1"/>
</dbReference>
<accession>A0A1B6GL09</accession>
<gene>
    <name evidence="7" type="ORF">g.14262</name>
</gene>
<dbReference type="Pfam" id="PF01027">
    <property type="entry name" value="Bax1-I"/>
    <property type="match status" value="1"/>
</dbReference>
<dbReference type="GO" id="GO:0016020">
    <property type="term" value="C:membrane"/>
    <property type="evidence" value="ECO:0007669"/>
    <property type="project" value="UniProtKB-SubCell"/>
</dbReference>
<dbReference type="AlphaFoldDB" id="A0A1B6GL09"/>
<keyword evidence="3 5" id="KW-1133">Transmembrane helix</keyword>
<comment type="subcellular location">
    <subcellularLocation>
        <location evidence="1">Membrane</location>
        <topology evidence="1">Multi-pass membrane protein</topology>
    </subcellularLocation>
</comment>
<evidence type="ECO:0000256" key="4">
    <source>
        <dbReference type="ARBA" id="ARBA00023136"/>
    </source>
</evidence>
<dbReference type="PANTHER" id="PTHR23291:SF127">
    <property type="entry name" value="PROTEIN LIFEGUARD 1-LIKE"/>
    <property type="match status" value="1"/>
</dbReference>
<name>A0A1B6GL09_9HEMI</name>
<reference evidence="7" key="1">
    <citation type="submission" date="2015-11" db="EMBL/GenBank/DDBJ databases">
        <title>De novo transcriptome assembly of four potential Pierce s Disease insect vectors from Arizona vineyards.</title>
        <authorList>
            <person name="Tassone E.E."/>
        </authorList>
    </citation>
    <scope>NUCLEOTIDE SEQUENCE</scope>
</reference>
<keyword evidence="2 5" id="KW-0812">Transmembrane</keyword>
<feature type="compositionally biased region" description="Basic and acidic residues" evidence="6">
    <location>
        <begin position="31"/>
        <end position="40"/>
    </location>
</feature>
<feature type="transmembrane region" description="Helical" evidence="5">
    <location>
        <begin position="175"/>
        <end position="196"/>
    </location>
</feature>
<feature type="transmembrane region" description="Helical" evidence="5">
    <location>
        <begin position="202"/>
        <end position="221"/>
    </location>
</feature>
<dbReference type="GO" id="GO:2001234">
    <property type="term" value="P:negative regulation of apoptotic signaling pathway"/>
    <property type="evidence" value="ECO:0007669"/>
    <property type="project" value="TreeGrafter"/>
</dbReference>
<evidence type="ECO:0000256" key="5">
    <source>
        <dbReference type="RuleBase" id="RU004379"/>
    </source>
</evidence>
<evidence type="ECO:0000256" key="1">
    <source>
        <dbReference type="ARBA" id="ARBA00004141"/>
    </source>
</evidence>
<evidence type="ECO:0000256" key="6">
    <source>
        <dbReference type="SAM" id="MobiDB-lite"/>
    </source>
</evidence>
<feature type="region of interest" description="Disordered" evidence="6">
    <location>
        <begin position="1"/>
        <end position="40"/>
    </location>
</feature>
<dbReference type="GO" id="GO:0005794">
    <property type="term" value="C:Golgi apparatus"/>
    <property type="evidence" value="ECO:0007669"/>
    <property type="project" value="TreeGrafter"/>
</dbReference>
<feature type="compositionally biased region" description="Polar residues" evidence="6">
    <location>
        <begin position="1"/>
        <end position="10"/>
    </location>
</feature>
<evidence type="ECO:0000313" key="7">
    <source>
        <dbReference type="EMBL" id="JAS63132.1"/>
    </source>
</evidence>
<keyword evidence="4 5" id="KW-0472">Membrane</keyword>
<evidence type="ECO:0000256" key="3">
    <source>
        <dbReference type="ARBA" id="ARBA00022989"/>
    </source>
</evidence>
<dbReference type="InterPro" id="IPR006214">
    <property type="entry name" value="Bax_inhibitor_1-related"/>
</dbReference>
<feature type="transmembrane region" description="Helical" evidence="5">
    <location>
        <begin position="120"/>
        <end position="138"/>
    </location>
</feature>
<protein>
    <submittedName>
        <fullName evidence="7">Uncharacterized protein</fullName>
    </submittedName>
</protein>
<feature type="transmembrane region" description="Helical" evidence="5">
    <location>
        <begin position="56"/>
        <end position="77"/>
    </location>
</feature>